<keyword evidence="2" id="KW-1185">Reference proteome</keyword>
<gene>
    <name evidence="1" type="ORF">NDU88_006287</name>
</gene>
<comment type="caution">
    <text evidence="1">The sequence shown here is derived from an EMBL/GenBank/DDBJ whole genome shotgun (WGS) entry which is preliminary data.</text>
</comment>
<proteinExistence type="predicted"/>
<dbReference type="AlphaFoldDB" id="A0AAV7RRK3"/>
<accession>A0AAV7RRK3</accession>
<evidence type="ECO:0000313" key="1">
    <source>
        <dbReference type="EMBL" id="KAJ1153528.1"/>
    </source>
</evidence>
<organism evidence="1 2">
    <name type="scientific">Pleurodeles waltl</name>
    <name type="common">Iberian ribbed newt</name>
    <dbReference type="NCBI Taxonomy" id="8319"/>
    <lineage>
        <taxon>Eukaryota</taxon>
        <taxon>Metazoa</taxon>
        <taxon>Chordata</taxon>
        <taxon>Craniata</taxon>
        <taxon>Vertebrata</taxon>
        <taxon>Euteleostomi</taxon>
        <taxon>Amphibia</taxon>
        <taxon>Batrachia</taxon>
        <taxon>Caudata</taxon>
        <taxon>Salamandroidea</taxon>
        <taxon>Salamandridae</taxon>
        <taxon>Pleurodelinae</taxon>
        <taxon>Pleurodeles</taxon>
    </lineage>
</organism>
<name>A0AAV7RRK3_PLEWA</name>
<dbReference type="Proteomes" id="UP001066276">
    <property type="component" value="Chromosome 5"/>
</dbReference>
<sequence length="146" mass="17008">MDRRKSVFDVNRLLFGLSAAFKMPARGLYLLRTNRKNHMGFEDEIEIQIYREAARRSPEYVSFYCSLLYFMEAQDYQRRDCDKLLELCASDLWSGITVSEESEESELSFLESNVDPVEDEWPSHSVIIVLVLPLLCLRPWANDCVG</sequence>
<protein>
    <submittedName>
        <fullName evidence="1">Uncharacterized protein</fullName>
    </submittedName>
</protein>
<reference evidence="1" key="1">
    <citation type="journal article" date="2022" name="bioRxiv">
        <title>Sequencing and chromosome-scale assembly of the giantPleurodeles waltlgenome.</title>
        <authorList>
            <person name="Brown T."/>
            <person name="Elewa A."/>
            <person name="Iarovenko S."/>
            <person name="Subramanian E."/>
            <person name="Araus A.J."/>
            <person name="Petzold A."/>
            <person name="Susuki M."/>
            <person name="Suzuki K.-i.T."/>
            <person name="Hayashi T."/>
            <person name="Toyoda A."/>
            <person name="Oliveira C."/>
            <person name="Osipova E."/>
            <person name="Leigh N.D."/>
            <person name="Simon A."/>
            <person name="Yun M.H."/>
        </authorList>
    </citation>
    <scope>NUCLEOTIDE SEQUENCE</scope>
    <source>
        <strain evidence="1">20211129_DDA</strain>
        <tissue evidence="1">Liver</tissue>
    </source>
</reference>
<evidence type="ECO:0000313" key="2">
    <source>
        <dbReference type="Proteomes" id="UP001066276"/>
    </source>
</evidence>
<dbReference type="EMBL" id="JANPWB010000009">
    <property type="protein sequence ID" value="KAJ1153528.1"/>
    <property type="molecule type" value="Genomic_DNA"/>
</dbReference>